<dbReference type="EMBL" id="LR796504">
    <property type="protein sequence ID" value="CAB4148382.1"/>
    <property type="molecule type" value="Genomic_DNA"/>
</dbReference>
<reference evidence="2" key="1">
    <citation type="submission" date="2020-05" db="EMBL/GenBank/DDBJ databases">
        <authorList>
            <person name="Chiriac C."/>
            <person name="Salcher M."/>
            <person name="Ghai R."/>
            <person name="Kavagutti S V."/>
        </authorList>
    </citation>
    <scope>NUCLEOTIDE SEQUENCE</scope>
</reference>
<proteinExistence type="predicted"/>
<evidence type="ECO:0000313" key="2">
    <source>
        <dbReference type="EMBL" id="CAB4178770.1"/>
    </source>
</evidence>
<dbReference type="EMBL" id="LR797498">
    <property type="protein sequence ID" value="CAB4220591.1"/>
    <property type="molecule type" value="Genomic_DNA"/>
</dbReference>
<organism evidence="2">
    <name type="scientific">uncultured Caudovirales phage</name>
    <dbReference type="NCBI Taxonomy" id="2100421"/>
    <lineage>
        <taxon>Viruses</taxon>
        <taxon>Duplodnaviria</taxon>
        <taxon>Heunggongvirae</taxon>
        <taxon>Uroviricota</taxon>
        <taxon>Caudoviricetes</taxon>
        <taxon>Peduoviridae</taxon>
        <taxon>Maltschvirus</taxon>
        <taxon>Maltschvirus maltsch</taxon>
    </lineage>
</organism>
<sequence length="85" mass="9951">MKNAPEKPYTLKEISAIHNISIDTLKYRCVKRKLRPTALNGTFKYNLSYNEMISILNSDSKVYLTPDIIYVHTTWLILESKMNKK</sequence>
<evidence type="ECO:0008006" key="5">
    <source>
        <dbReference type="Google" id="ProtNLM"/>
    </source>
</evidence>
<evidence type="ECO:0000313" key="1">
    <source>
        <dbReference type="EMBL" id="CAB4148382.1"/>
    </source>
</evidence>
<name>A0A6J5Q2P2_9CAUD</name>
<dbReference type="EMBL" id="LR796974">
    <property type="protein sequence ID" value="CAB4178770.1"/>
    <property type="molecule type" value="Genomic_DNA"/>
</dbReference>
<evidence type="ECO:0000313" key="4">
    <source>
        <dbReference type="EMBL" id="CAB4220591.1"/>
    </source>
</evidence>
<dbReference type="EMBL" id="LR797121">
    <property type="protein sequence ID" value="CAB4188337.1"/>
    <property type="molecule type" value="Genomic_DNA"/>
</dbReference>
<evidence type="ECO:0000313" key="3">
    <source>
        <dbReference type="EMBL" id="CAB4188337.1"/>
    </source>
</evidence>
<gene>
    <name evidence="2" type="ORF">UFOVP1027_4</name>
    <name evidence="3" type="ORF">UFOVP1182_22</name>
    <name evidence="4" type="ORF">UFOVP1632_38</name>
    <name evidence="1" type="ORF">UFOVP530_4</name>
</gene>
<accession>A0A6J5Q2P2</accession>
<protein>
    <recommendedName>
        <fullName evidence="5">Helix-turn-helix domain containing protein</fullName>
    </recommendedName>
</protein>